<dbReference type="Proteomes" id="UP000003448">
    <property type="component" value="Unassembled WGS sequence"/>
</dbReference>
<dbReference type="CDD" id="cd02966">
    <property type="entry name" value="TlpA_like_family"/>
    <property type="match status" value="1"/>
</dbReference>
<dbReference type="GO" id="GO:0016209">
    <property type="term" value="F:antioxidant activity"/>
    <property type="evidence" value="ECO:0007669"/>
    <property type="project" value="InterPro"/>
</dbReference>
<evidence type="ECO:0000313" key="2">
    <source>
        <dbReference type="EMBL" id="CCH16387.1"/>
    </source>
</evidence>
<dbReference type="SUPFAM" id="SSF52833">
    <property type="entry name" value="Thioredoxin-like"/>
    <property type="match status" value="1"/>
</dbReference>
<proteinExistence type="predicted"/>
<dbReference type="InterPro" id="IPR000866">
    <property type="entry name" value="AhpC/TSA"/>
</dbReference>
<dbReference type="eggNOG" id="COG0526">
    <property type="taxonomic scope" value="Bacteria"/>
</dbReference>
<accession>I0KXU0</accession>
<dbReference type="EMBL" id="CAIE01000013">
    <property type="protein sequence ID" value="CCH16387.1"/>
    <property type="molecule type" value="Genomic_DNA"/>
</dbReference>
<name>I0KXU0_9ACTN</name>
<gene>
    <name evidence="2" type="ORF">MILUP08_41301</name>
</gene>
<dbReference type="InterPro" id="IPR036249">
    <property type="entry name" value="Thioredoxin-like_sf"/>
</dbReference>
<feature type="domain" description="Thioredoxin" evidence="1">
    <location>
        <begin position="47"/>
        <end position="174"/>
    </location>
</feature>
<dbReference type="STRING" id="1150864.MILUP08_41301"/>
<evidence type="ECO:0000259" key="1">
    <source>
        <dbReference type="PROSITE" id="PS51352"/>
    </source>
</evidence>
<protein>
    <recommendedName>
        <fullName evidence="1">Thioredoxin domain-containing protein</fullName>
    </recommendedName>
</protein>
<dbReference type="Gene3D" id="3.40.30.10">
    <property type="entry name" value="Glutaredoxin"/>
    <property type="match status" value="1"/>
</dbReference>
<sequence length="174" mass="18025">MLFLSTAVAILAALVLADLALSAAVIRRLRETETKLIEMTSPPASGLPLGATMPEFVSPDGQVASADLAGSPTLIGFFSAGCRHCPAQAEKLADRAEEITSNGVRVISFLTVAEGLTDELGPTLRKAGLLVMDDSPSAVMAAFQVQGTPSFVLFGADGRVAARSHDLSEVLGSR</sequence>
<keyword evidence="3" id="KW-1185">Reference proteome</keyword>
<reference evidence="3" key="1">
    <citation type="journal article" date="2012" name="J. Bacteriol.">
        <title>Genome Sequence of Micromonospora lupini Lupac 08, Isolated from Root Nodules of Lupinus angustifolius.</title>
        <authorList>
            <person name="Alonso-Vega P."/>
            <person name="Normand P."/>
            <person name="Bacigalupe R."/>
            <person name="Pujic P."/>
            <person name="Lajus A."/>
            <person name="Vallenet D."/>
            <person name="Carro L."/>
            <person name="Coll P."/>
            <person name="Trujillo M.E."/>
        </authorList>
    </citation>
    <scope>NUCLEOTIDE SEQUENCE [LARGE SCALE GENOMIC DNA]</scope>
    <source>
        <strain evidence="3">Lupac 08</strain>
    </source>
</reference>
<organism evidence="2 3">
    <name type="scientific">Micromonospora lupini str. Lupac 08</name>
    <dbReference type="NCBI Taxonomy" id="1150864"/>
    <lineage>
        <taxon>Bacteria</taxon>
        <taxon>Bacillati</taxon>
        <taxon>Actinomycetota</taxon>
        <taxon>Actinomycetes</taxon>
        <taxon>Micromonosporales</taxon>
        <taxon>Micromonosporaceae</taxon>
        <taxon>Micromonospora</taxon>
    </lineage>
</organism>
<dbReference type="AlphaFoldDB" id="I0KXU0"/>
<evidence type="ECO:0000313" key="3">
    <source>
        <dbReference type="Proteomes" id="UP000003448"/>
    </source>
</evidence>
<dbReference type="Pfam" id="PF00578">
    <property type="entry name" value="AhpC-TSA"/>
    <property type="match status" value="1"/>
</dbReference>
<comment type="caution">
    <text evidence="2">The sequence shown here is derived from an EMBL/GenBank/DDBJ whole genome shotgun (WGS) entry which is preliminary data.</text>
</comment>
<dbReference type="GO" id="GO:0016491">
    <property type="term" value="F:oxidoreductase activity"/>
    <property type="evidence" value="ECO:0007669"/>
    <property type="project" value="InterPro"/>
</dbReference>
<dbReference type="PROSITE" id="PS51352">
    <property type="entry name" value="THIOREDOXIN_2"/>
    <property type="match status" value="1"/>
</dbReference>
<dbReference type="InterPro" id="IPR013766">
    <property type="entry name" value="Thioredoxin_domain"/>
</dbReference>